<evidence type="ECO:0000313" key="2">
    <source>
        <dbReference type="Proteomes" id="UP000203826"/>
    </source>
</evidence>
<accession>A0A0N9QIR2</accession>
<reference evidence="1 2" key="1">
    <citation type="journal article" date="2015" name="Genome Announc.">
        <title>The 474-Kilobase-Pair Complete Genome Sequence of CeV-01B, a Virus Infecting Haptolina (Chrysochromulina) ericina (Prymnesiophyceae).</title>
        <authorList>
            <person name="Gallot-Lavallee L."/>
            <person name="Pagarete A."/>
            <person name="Legendre M."/>
            <person name="Santini S."/>
            <person name="Sandaa R.A."/>
            <person name="Himmelbauer H."/>
            <person name="Ogata H."/>
            <person name="Bratbak G."/>
            <person name="Claverie J.M."/>
        </authorList>
    </citation>
    <scope>NUCLEOTIDE SEQUENCE [LARGE SCALE GENOMIC DNA]</scope>
    <source>
        <strain evidence="1">CeV-01B</strain>
    </source>
</reference>
<protein>
    <submittedName>
        <fullName evidence="1">Uncharacterized protein</fullName>
    </submittedName>
</protein>
<dbReference type="EMBL" id="KT820662">
    <property type="protein sequence ID" value="ALH22907.1"/>
    <property type="molecule type" value="Genomic_DNA"/>
</dbReference>
<organism evidence="1 2">
    <name type="scientific">Chrysochromulina ericina virus CeV-01B</name>
    <dbReference type="NCBI Taxonomy" id="3070830"/>
    <lineage>
        <taxon>Viruses</taxon>
        <taxon>Varidnaviria</taxon>
        <taxon>Bamfordvirae</taxon>
        <taxon>Nucleocytoviricota</taxon>
        <taxon>Megaviricetes</taxon>
        <taxon>Imitervirales</taxon>
        <taxon>Mesomimiviridae</taxon>
        <taxon>Tethysvirus</taxon>
        <taxon>Tethysvirus raunefjordenense</taxon>
    </lineage>
</organism>
<name>A0A0N9QIR2_9VIRU</name>
<dbReference type="Proteomes" id="UP000203826">
    <property type="component" value="Segment"/>
</dbReference>
<sequence>MPFDAKKIATSVLHAERSKFLREPCKCKLLVKACQSGKTGEAIRDWIVEQSKSEVGTHTKVRKLAIFVCDNSLLLTQQTGSRIAANIEIKGNTVTLSSKADYKHIDKLSKTIMANKNISTIICCGNSRRFRDITELSNTLIRSTDIYRLSVYLDEADKILGSKNTKAEIDKWRNQMSCIKNIIFITATPYESKSDNLVKSFGSLELLNIGTVTSTDYHRLSDCELIDTSDIPISSNVEYCADIFEKFIPDGPEIGDVYFIPAQHERETHDKMEKLLLDIGFDCVVKINGYKKEFTIKSGEDEFKKIPFASYDEVSKYLGNFYSANNGKDNWAMAITGNICISRGISIQSPECFISHAIYGPLCASNYKNLYQIFARVCGNIRKFPGYLENGSPKIYTTKKKFDCVCKMEKFAIDLSVCSSSKSKTPIVLDKTMINDMFN</sequence>
<gene>
    <name evidence="1" type="ORF">ceV_001</name>
</gene>
<evidence type="ECO:0000313" key="1">
    <source>
        <dbReference type="EMBL" id="ALH22907.1"/>
    </source>
</evidence>
<dbReference type="KEGG" id="vg:26049392"/>
<proteinExistence type="predicted"/>
<keyword evidence="2" id="KW-1185">Reference proteome</keyword>